<evidence type="ECO:0000259" key="10">
    <source>
        <dbReference type="Pfam" id="PF01699"/>
    </source>
</evidence>
<dbReference type="Proteomes" id="UP000030816">
    <property type="component" value="Unassembled WGS sequence"/>
</dbReference>
<feature type="transmembrane region" description="Helical" evidence="9">
    <location>
        <begin position="99"/>
        <end position="118"/>
    </location>
</feature>
<evidence type="ECO:0000256" key="6">
    <source>
        <dbReference type="ARBA" id="ARBA00023065"/>
    </source>
</evidence>
<dbReference type="InterPro" id="IPR044880">
    <property type="entry name" value="NCX_ion-bd_dom_sf"/>
</dbReference>
<accession>A0A0B2X4P0</accession>
<dbReference type="InterPro" id="IPR004713">
    <property type="entry name" value="CaH_exchang"/>
</dbReference>
<feature type="transmembrane region" description="Helical" evidence="9">
    <location>
        <begin position="298"/>
        <end position="321"/>
    </location>
</feature>
<evidence type="ECO:0000256" key="5">
    <source>
        <dbReference type="ARBA" id="ARBA00022989"/>
    </source>
</evidence>
<feature type="transmembrane region" description="Helical" evidence="9">
    <location>
        <begin position="156"/>
        <end position="178"/>
    </location>
</feature>
<evidence type="ECO:0000256" key="7">
    <source>
        <dbReference type="ARBA" id="ARBA00023136"/>
    </source>
</evidence>
<keyword evidence="4 9" id="KW-0812">Transmembrane</keyword>
<sequence length="466" mass="50214">MQVPDSDRQLERSVRARRRAMASGRPASDDSDVPGRDGSIPPISGTQSMSLRMRRAETYYQEIGALLQDLSSSPTKALLVFAPAGIIAGLLRLHQVLVFALNFVALVPLSATILYSILAFTPDHALTGGLLRAVFGNATELSLGVCALLQGKSQLAQWIMIGSILTYCLFVLGFSFLVASYGKKKEPFSRTRTSIMSSLVMGGSICLAIPTVIATAVERDQTRQLDDTDKVNRDPLFLSRATSLVQMFLFLAYLVFRFRTHNRLFHQNPHARGLSQTHSGFSDASGSDRGSGQSHASAVLVGGGALLIAALCSCYLVGSLAGATKALGVSESFVALVVVPQAGSLMKAVTIIKHSRSSTDTLLPSGMGRLDFAIRSIMTNVFDTELFILPMLVLLGWVAGEPMKLSLGVFEAVIFLMAILTMTYLVQHGKTTYFEGTMLMGTYLSIAIALYVRPDVTKANIGIGRF</sequence>
<keyword evidence="5 9" id="KW-1133">Transmembrane helix</keyword>
<dbReference type="EMBL" id="AZHE01000002">
    <property type="protein sequence ID" value="KHO00420.1"/>
    <property type="molecule type" value="Genomic_DNA"/>
</dbReference>
<dbReference type="AlphaFoldDB" id="A0A0B2X4P0"/>
<evidence type="ECO:0000313" key="12">
    <source>
        <dbReference type="Proteomes" id="UP000030816"/>
    </source>
</evidence>
<keyword evidence="6" id="KW-0406">Ion transport</keyword>
<comment type="caution">
    <text evidence="11">The sequence shown here is derived from an EMBL/GenBank/DDBJ whole genome shotgun (WGS) entry which is preliminary data.</text>
</comment>
<evidence type="ECO:0000256" key="3">
    <source>
        <dbReference type="ARBA" id="ARBA00022448"/>
    </source>
</evidence>
<dbReference type="HOGENOM" id="CLU_008721_2_1_1"/>
<gene>
    <name evidence="11" type="ORF">MAM_01198</name>
</gene>
<dbReference type="RefSeq" id="XP_040681485.1">
    <property type="nucleotide sequence ID" value="XM_040819997.1"/>
</dbReference>
<feature type="transmembrane region" description="Helical" evidence="9">
    <location>
        <begin position="405"/>
        <end position="426"/>
    </location>
</feature>
<keyword evidence="12" id="KW-1185">Reference proteome</keyword>
<dbReference type="Pfam" id="PF01699">
    <property type="entry name" value="Na_Ca_ex"/>
    <property type="match status" value="2"/>
</dbReference>
<dbReference type="STRING" id="1081103.A0A0B2X4P0"/>
<feature type="transmembrane region" description="Helical" evidence="9">
    <location>
        <begin position="237"/>
        <end position="256"/>
    </location>
</feature>
<dbReference type="GO" id="GO:0012505">
    <property type="term" value="C:endomembrane system"/>
    <property type="evidence" value="ECO:0007669"/>
    <property type="project" value="UniProtKB-SubCell"/>
</dbReference>
<feature type="domain" description="Sodium/calcium exchanger membrane region" evidence="10">
    <location>
        <begin position="95"/>
        <end position="258"/>
    </location>
</feature>
<evidence type="ECO:0000256" key="2">
    <source>
        <dbReference type="ARBA" id="ARBA00008170"/>
    </source>
</evidence>
<feature type="transmembrane region" description="Helical" evidence="9">
    <location>
        <begin position="199"/>
        <end position="217"/>
    </location>
</feature>
<evidence type="ECO:0000256" key="4">
    <source>
        <dbReference type="ARBA" id="ARBA00022692"/>
    </source>
</evidence>
<feature type="transmembrane region" description="Helical" evidence="9">
    <location>
        <begin position="433"/>
        <end position="452"/>
    </location>
</feature>
<dbReference type="Gene3D" id="1.20.1420.30">
    <property type="entry name" value="NCX, central ion-binding region"/>
    <property type="match status" value="2"/>
</dbReference>
<proteinExistence type="inferred from homology"/>
<dbReference type="InterPro" id="IPR004837">
    <property type="entry name" value="NaCa_Exmemb"/>
</dbReference>
<comment type="similarity">
    <text evidence="2">Belongs to the Ca(2+):cation antiporter (CaCA) (TC 2.A.19) family.</text>
</comment>
<dbReference type="GO" id="GO:0015369">
    <property type="term" value="F:calcium:proton antiporter activity"/>
    <property type="evidence" value="ECO:0007669"/>
    <property type="project" value="UniProtKB-ARBA"/>
</dbReference>
<dbReference type="OrthoDB" id="1699231at2759"/>
<feature type="region of interest" description="Disordered" evidence="8">
    <location>
        <begin position="1"/>
        <end position="47"/>
    </location>
</feature>
<dbReference type="GO" id="GO:0006874">
    <property type="term" value="P:intracellular calcium ion homeostasis"/>
    <property type="evidence" value="ECO:0007669"/>
    <property type="project" value="TreeGrafter"/>
</dbReference>
<evidence type="ECO:0000313" key="11">
    <source>
        <dbReference type="EMBL" id="KHO00420.1"/>
    </source>
</evidence>
<comment type="subcellular location">
    <subcellularLocation>
        <location evidence="1">Endomembrane system</location>
        <topology evidence="1">Multi-pass membrane protein</topology>
    </subcellularLocation>
</comment>
<dbReference type="PANTHER" id="PTHR31503:SF22">
    <property type="entry name" value="VACUOLAR CALCIUM ION TRANSPORTER"/>
    <property type="match status" value="1"/>
</dbReference>
<evidence type="ECO:0000256" key="8">
    <source>
        <dbReference type="SAM" id="MobiDB-lite"/>
    </source>
</evidence>
<protein>
    <submittedName>
        <fullName evidence="11">Vacuolar calcium ion transporter /H(+) exchanger</fullName>
    </submittedName>
</protein>
<keyword evidence="7 9" id="KW-0472">Membrane</keyword>
<dbReference type="PANTHER" id="PTHR31503">
    <property type="entry name" value="VACUOLAR CALCIUM ION TRANSPORTER"/>
    <property type="match status" value="1"/>
</dbReference>
<organism evidence="11 12">
    <name type="scientific">Metarhizium album (strain ARSEF 1941)</name>
    <dbReference type="NCBI Taxonomy" id="1081103"/>
    <lineage>
        <taxon>Eukaryota</taxon>
        <taxon>Fungi</taxon>
        <taxon>Dikarya</taxon>
        <taxon>Ascomycota</taxon>
        <taxon>Pezizomycotina</taxon>
        <taxon>Sordariomycetes</taxon>
        <taxon>Hypocreomycetidae</taxon>
        <taxon>Hypocreales</taxon>
        <taxon>Clavicipitaceae</taxon>
        <taxon>Metarhizium</taxon>
    </lineage>
</organism>
<evidence type="ECO:0000256" key="1">
    <source>
        <dbReference type="ARBA" id="ARBA00004127"/>
    </source>
</evidence>
<name>A0A0B2X4P0_METAS</name>
<feature type="compositionally biased region" description="Basic and acidic residues" evidence="8">
    <location>
        <begin position="1"/>
        <end position="14"/>
    </location>
</feature>
<reference evidence="11 12" key="1">
    <citation type="journal article" date="2014" name="Proc. Natl. Acad. Sci. U.S.A.">
        <title>Trajectory and genomic determinants of fungal-pathogen speciation and host adaptation.</title>
        <authorList>
            <person name="Hu X."/>
            <person name="Xiao G."/>
            <person name="Zheng P."/>
            <person name="Shang Y."/>
            <person name="Su Y."/>
            <person name="Zhang X."/>
            <person name="Liu X."/>
            <person name="Zhan S."/>
            <person name="St Leger R.J."/>
            <person name="Wang C."/>
        </authorList>
    </citation>
    <scope>NUCLEOTIDE SEQUENCE [LARGE SCALE GENOMIC DNA]</scope>
    <source>
        <strain evidence="11 12">ARSEF 1941</strain>
    </source>
</reference>
<feature type="domain" description="Sodium/calcium exchanger membrane region" evidence="10">
    <location>
        <begin position="302"/>
        <end position="451"/>
    </location>
</feature>
<feature type="transmembrane region" description="Helical" evidence="9">
    <location>
        <begin position="372"/>
        <end position="399"/>
    </location>
</feature>
<dbReference type="GeneID" id="63735653"/>
<dbReference type="GO" id="GO:0000329">
    <property type="term" value="C:fungal-type vacuole membrane"/>
    <property type="evidence" value="ECO:0007669"/>
    <property type="project" value="TreeGrafter"/>
</dbReference>
<evidence type="ECO:0000256" key="9">
    <source>
        <dbReference type="SAM" id="Phobius"/>
    </source>
</evidence>
<keyword evidence="3" id="KW-0813">Transport</keyword>